<keyword evidence="5 7" id="KW-0175">Coiled coil</keyword>
<evidence type="ECO:0000313" key="9">
    <source>
        <dbReference type="EMBL" id="KEJ92679.1"/>
    </source>
</evidence>
<dbReference type="EMBL" id="JMKI01000021">
    <property type="protein sequence ID" value="KEJ92679.1"/>
    <property type="molecule type" value="Genomic_DNA"/>
</dbReference>
<evidence type="ECO:0000256" key="5">
    <source>
        <dbReference type="ARBA" id="ARBA00023054"/>
    </source>
</evidence>
<accession>A0A073ISC1</accession>
<keyword evidence="10" id="KW-1185">Reference proteome</keyword>
<name>A0A073ISC1_9BACT</name>
<evidence type="ECO:0000256" key="4">
    <source>
        <dbReference type="ARBA" id="ARBA00022618"/>
    </source>
</evidence>
<comment type="caution">
    <text evidence="9">The sequence shown here is derived from an EMBL/GenBank/DDBJ whole genome shotgun (WGS) entry which is preliminary data.</text>
</comment>
<evidence type="ECO:0008006" key="11">
    <source>
        <dbReference type="Google" id="ProtNLM"/>
    </source>
</evidence>
<evidence type="ECO:0000256" key="1">
    <source>
        <dbReference type="ARBA" id="ARBA00004496"/>
    </source>
</evidence>
<evidence type="ECO:0000256" key="2">
    <source>
        <dbReference type="ARBA" id="ARBA00009008"/>
    </source>
</evidence>
<feature type="coiled-coil region" evidence="7">
    <location>
        <begin position="27"/>
        <end position="115"/>
    </location>
</feature>
<keyword evidence="4" id="KW-0132">Cell division</keyword>
<dbReference type="Pfam" id="PF05103">
    <property type="entry name" value="DivIVA"/>
    <property type="match status" value="1"/>
</dbReference>
<dbReference type="GeneID" id="90983260"/>
<evidence type="ECO:0000256" key="3">
    <source>
        <dbReference type="ARBA" id="ARBA00022490"/>
    </source>
</evidence>
<dbReference type="Gene3D" id="6.10.250.660">
    <property type="match status" value="1"/>
</dbReference>
<dbReference type="GO" id="GO:0005737">
    <property type="term" value="C:cytoplasm"/>
    <property type="evidence" value="ECO:0007669"/>
    <property type="project" value="UniProtKB-SubCell"/>
</dbReference>
<feature type="region of interest" description="Disordered" evidence="8">
    <location>
        <begin position="162"/>
        <end position="211"/>
    </location>
</feature>
<dbReference type="InterPro" id="IPR007793">
    <property type="entry name" value="DivIVA_fam"/>
</dbReference>
<proteinExistence type="inferred from homology"/>
<dbReference type="NCBIfam" id="TIGR03544">
    <property type="entry name" value="DivI1A_domain"/>
    <property type="match status" value="1"/>
</dbReference>
<comment type="subcellular location">
    <subcellularLocation>
        <location evidence="1">Cytoplasm</location>
    </subcellularLocation>
</comment>
<dbReference type="InterPro" id="IPR019933">
    <property type="entry name" value="DivIVA_domain"/>
</dbReference>
<dbReference type="PANTHER" id="PTHR35794">
    <property type="entry name" value="CELL DIVISION PROTEIN DIVIVA"/>
    <property type="match status" value="1"/>
</dbReference>
<keyword evidence="6" id="KW-0131">Cell cycle</keyword>
<feature type="compositionally biased region" description="Basic and acidic residues" evidence="8">
    <location>
        <begin position="183"/>
        <end position="193"/>
    </location>
</feature>
<organism evidence="9 10">
    <name type="scientific">Synergistes jonesii</name>
    <dbReference type="NCBI Taxonomy" id="2754"/>
    <lineage>
        <taxon>Bacteria</taxon>
        <taxon>Thermotogati</taxon>
        <taxon>Synergistota</taxon>
        <taxon>Synergistia</taxon>
        <taxon>Synergistales</taxon>
        <taxon>Synergistaceae</taxon>
        <taxon>Synergistes</taxon>
    </lineage>
</organism>
<dbReference type="RefSeq" id="WP_051682661.1">
    <property type="nucleotide sequence ID" value="NZ_JMKI01000021.1"/>
</dbReference>
<evidence type="ECO:0000256" key="7">
    <source>
        <dbReference type="SAM" id="Coils"/>
    </source>
</evidence>
<reference evidence="9 10" key="1">
    <citation type="submission" date="2014-04" db="EMBL/GenBank/DDBJ databases">
        <title>Draft Genome Sequence of Synergistes jonesii.</title>
        <authorList>
            <person name="Coil D.A."/>
            <person name="Eisen J.A."/>
            <person name="Holland-Moritz H.E."/>
        </authorList>
    </citation>
    <scope>NUCLEOTIDE SEQUENCE [LARGE SCALE GENOMIC DNA]</scope>
    <source>
        <strain evidence="9 10">78-1</strain>
    </source>
</reference>
<evidence type="ECO:0000256" key="8">
    <source>
        <dbReference type="SAM" id="MobiDB-lite"/>
    </source>
</evidence>
<dbReference type="eggNOG" id="COG3599">
    <property type="taxonomic scope" value="Bacteria"/>
</dbReference>
<protein>
    <recommendedName>
        <fullName evidence="11">Cell division protein DivIVA</fullName>
    </recommendedName>
</protein>
<dbReference type="AlphaFoldDB" id="A0A073ISC1"/>
<gene>
    <name evidence="9" type="ORF">EH55_02665</name>
</gene>
<dbReference type="Proteomes" id="UP000027665">
    <property type="component" value="Unassembled WGS sequence"/>
</dbReference>
<dbReference type="GO" id="GO:0051301">
    <property type="term" value="P:cell division"/>
    <property type="evidence" value="ECO:0007669"/>
    <property type="project" value="UniProtKB-KW"/>
</dbReference>
<keyword evidence="3" id="KW-0963">Cytoplasm</keyword>
<sequence>MPELLTSLDIVNQSFKKSLRGYDTAEVDEFLDNVAEALQAYNKKNKELEQELAAKQESLAEYDRMKDVLHEALLMAQKSADDRVKSAREQANKILEDARAEAEAMRRDTAEEVKRLRAGVEQIRNIRDMYAQEFRGMLAKFDNQLTQSINASQLRGAVEAVLEDAPKDEAESPAESQNQPEGQEQKNSRKDLEAAYGLLGVNPEDLIGKQD</sequence>
<evidence type="ECO:0000256" key="6">
    <source>
        <dbReference type="ARBA" id="ARBA00023306"/>
    </source>
</evidence>
<dbReference type="STRING" id="2754.EH55_02665"/>
<dbReference type="OrthoDB" id="9815492at2"/>
<comment type="similarity">
    <text evidence="2">Belongs to the DivIVA family.</text>
</comment>
<evidence type="ECO:0000313" key="10">
    <source>
        <dbReference type="Proteomes" id="UP000027665"/>
    </source>
</evidence>
<dbReference type="PANTHER" id="PTHR35794:SF2">
    <property type="entry name" value="CELL DIVISION PROTEIN DIVIVA"/>
    <property type="match status" value="1"/>
</dbReference>